<evidence type="ECO:0000256" key="1">
    <source>
        <dbReference type="ARBA" id="ARBA00004123"/>
    </source>
</evidence>
<keyword evidence="11" id="KW-0175">Coiled coil</keyword>
<dbReference type="GO" id="GO:0003677">
    <property type="term" value="F:DNA binding"/>
    <property type="evidence" value="ECO:0007669"/>
    <property type="project" value="InterPro"/>
</dbReference>
<dbReference type="Pfam" id="PF06733">
    <property type="entry name" value="DEAD_2"/>
    <property type="match status" value="1"/>
</dbReference>
<evidence type="ECO:0000256" key="9">
    <source>
        <dbReference type="ARBA" id="ARBA00023235"/>
    </source>
</evidence>
<keyword evidence="7" id="KW-0408">Iron</keyword>
<keyword evidence="13" id="KW-1185">Reference proteome</keyword>
<dbReference type="SUPFAM" id="SSF52540">
    <property type="entry name" value="P-loop containing nucleoside triphosphate hydrolases"/>
    <property type="match status" value="2"/>
</dbReference>
<dbReference type="InterPro" id="IPR002464">
    <property type="entry name" value="DNA/RNA_helicase_DEAH_CS"/>
</dbReference>
<evidence type="ECO:0000256" key="4">
    <source>
        <dbReference type="ARBA" id="ARBA00022801"/>
    </source>
</evidence>
<dbReference type="GO" id="GO:0016818">
    <property type="term" value="F:hydrolase activity, acting on acid anhydrides, in phosphorus-containing anhydrides"/>
    <property type="evidence" value="ECO:0007669"/>
    <property type="project" value="InterPro"/>
</dbReference>
<dbReference type="InterPro" id="IPR010614">
    <property type="entry name" value="RAD3-like_helicase_DEAD"/>
</dbReference>
<dbReference type="InterPro" id="IPR027417">
    <property type="entry name" value="P-loop_NTPase"/>
</dbReference>
<dbReference type="Gene3D" id="1.10.30.20">
    <property type="entry name" value="Bacterial XPD DNA helicase, FeS cluster domain"/>
    <property type="match status" value="1"/>
</dbReference>
<keyword evidence="2" id="KW-0479">Metal-binding</keyword>
<dbReference type="PANTHER" id="PTHR11472">
    <property type="entry name" value="DNA REPAIR DEAD HELICASE RAD3/XP-D SUBFAMILY MEMBER"/>
    <property type="match status" value="1"/>
</dbReference>
<comment type="subcellular location">
    <subcellularLocation>
        <location evidence="1">Nucleus</location>
    </subcellularLocation>
</comment>
<evidence type="ECO:0000313" key="15">
    <source>
        <dbReference type="RefSeq" id="XP_026668412.1"/>
    </source>
</evidence>
<dbReference type="Pfam" id="PF13307">
    <property type="entry name" value="Helicase_C_2"/>
    <property type="match status" value="1"/>
</dbReference>
<dbReference type="SMART" id="SM00488">
    <property type="entry name" value="DEXDc2"/>
    <property type="match status" value="1"/>
</dbReference>
<dbReference type="InterPro" id="IPR006554">
    <property type="entry name" value="Helicase-like_DEXD_c2"/>
</dbReference>
<dbReference type="GO" id="GO:0046872">
    <property type="term" value="F:metal ion binding"/>
    <property type="evidence" value="ECO:0007669"/>
    <property type="project" value="UniProtKB-KW"/>
</dbReference>
<evidence type="ECO:0000256" key="8">
    <source>
        <dbReference type="ARBA" id="ARBA00023014"/>
    </source>
</evidence>
<dbReference type="PROSITE" id="PS51193">
    <property type="entry name" value="HELICASE_ATP_BIND_2"/>
    <property type="match status" value="1"/>
</dbReference>
<evidence type="ECO:0000256" key="5">
    <source>
        <dbReference type="ARBA" id="ARBA00022806"/>
    </source>
</evidence>
<feature type="domain" description="Helicase ATP-binding" evidence="12">
    <location>
        <begin position="40"/>
        <end position="402"/>
    </location>
</feature>
<dbReference type="InterPro" id="IPR006555">
    <property type="entry name" value="ATP-dep_Helicase_C"/>
</dbReference>
<dbReference type="GO" id="GO:0051536">
    <property type="term" value="F:iron-sulfur cluster binding"/>
    <property type="evidence" value="ECO:0007669"/>
    <property type="project" value="UniProtKB-KW"/>
</dbReference>
<dbReference type="SMART" id="SM00491">
    <property type="entry name" value="HELICc2"/>
    <property type="match status" value="1"/>
</dbReference>
<evidence type="ECO:0000313" key="14">
    <source>
        <dbReference type="RefSeq" id="XP_026668392.1"/>
    </source>
</evidence>
<dbReference type="CDD" id="cd18788">
    <property type="entry name" value="SF2_C_XPD"/>
    <property type="match status" value="1"/>
</dbReference>
<evidence type="ECO:0000256" key="2">
    <source>
        <dbReference type="ARBA" id="ARBA00022723"/>
    </source>
</evidence>
<dbReference type="GO" id="GO:0005524">
    <property type="term" value="F:ATP binding"/>
    <property type="evidence" value="ECO:0007669"/>
    <property type="project" value="UniProtKB-KW"/>
</dbReference>
<gene>
    <name evidence="14 15" type="primary">LOC108621902</name>
</gene>
<evidence type="ECO:0000256" key="10">
    <source>
        <dbReference type="ARBA" id="ARBA00023242"/>
    </source>
</evidence>
<keyword evidence="4" id="KW-0378">Hydrolase</keyword>
<dbReference type="InterPro" id="IPR013020">
    <property type="entry name" value="Rad3/Chl1-like"/>
</dbReference>
<accession>A0AAJ7RZ50</accession>
<dbReference type="AlphaFoldDB" id="A0AAJ7RZ50"/>
<evidence type="ECO:0000313" key="13">
    <source>
        <dbReference type="Proteomes" id="UP000694925"/>
    </source>
</evidence>
<dbReference type="InterPro" id="IPR045028">
    <property type="entry name" value="DinG/Rad3-like"/>
</dbReference>
<evidence type="ECO:0000256" key="7">
    <source>
        <dbReference type="ARBA" id="ARBA00023004"/>
    </source>
</evidence>
<dbReference type="InterPro" id="IPR014013">
    <property type="entry name" value="Helic_SF1/SF2_ATP-bd_DinG/Rad3"/>
</dbReference>
<keyword evidence="3" id="KW-0547">Nucleotide-binding</keyword>
<dbReference type="GO" id="GO:0006289">
    <property type="term" value="P:nucleotide-excision repair"/>
    <property type="evidence" value="ECO:0007669"/>
    <property type="project" value="TreeGrafter"/>
</dbReference>
<dbReference type="RefSeq" id="XP_026668392.1">
    <property type="nucleotide sequence ID" value="XM_026812591.1"/>
</dbReference>
<dbReference type="GO" id="GO:0003678">
    <property type="term" value="F:DNA helicase activity"/>
    <property type="evidence" value="ECO:0007669"/>
    <property type="project" value="InterPro"/>
</dbReference>
<proteinExistence type="predicted"/>
<dbReference type="NCBIfam" id="TIGR00604">
    <property type="entry name" value="rad3"/>
    <property type="match status" value="1"/>
</dbReference>
<keyword evidence="10" id="KW-0539">Nucleus</keyword>
<dbReference type="Proteomes" id="UP000694925">
    <property type="component" value="Unplaced"/>
</dbReference>
<dbReference type="PANTHER" id="PTHR11472:SF47">
    <property type="entry name" value="FANCONI ANEMIA GROUP J PROTEIN"/>
    <property type="match status" value="1"/>
</dbReference>
<dbReference type="InterPro" id="IPR042493">
    <property type="entry name" value="XPD_DNA_FeS"/>
</dbReference>
<keyword evidence="5" id="KW-0347">Helicase</keyword>
<feature type="coiled-coil region" evidence="11">
    <location>
        <begin position="398"/>
        <end position="432"/>
    </location>
</feature>
<keyword evidence="6" id="KW-0067">ATP-binding</keyword>
<dbReference type="RefSeq" id="XP_026668412.1">
    <property type="nucleotide sequence ID" value="XM_026812611.1"/>
</dbReference>
<keyword evidence="9" id="KW-0413">Isomerase</keyword>
<dbReference type="GeneID" id="108621902"/>
<evidence type="ECO:0000256" key="11">
    <source>
        <dbReference type="SAM" id="Coils"/>
    </source>
</evidence>
<organism evidence="13 15">
    <name type="scientific">Ceratina calcarata</name>
    <dbReference type="NCBI Taxonomy" id="156304"/>
    <lineage>
        <taxon>Eukaryota</taxon>
        <taxon>Metazoa</taxon>
        <taxon>Ecdysozoa</taxon>
        <taxon>Arthropoda</taxon>
        <taxon>Hexapoda</taxon>
        <taxon>Insecta</taxon>
        <taxon>Pterygota</taxon>
        <taxon>Neoptera</taxon>
        <taxon>Endopterygota</taxon>
        <taxon>Hymenoptera</taxon>
        <taxon>Apocrita</taxon>
        <taxon>Aculeata</taxon>
        <taxon>Apoidea</taxon>
        <taxon>Anthophila</taxon>
        <taxon>Apidae</taxon>
        <taxon>Ceratina</taxon>
        <taxon>Zadontomerus</taxon>
    </lineage>
</organism>
<sequence length="810" mass="92870">MSSTQEEPIVIDISSDEEPSAPKRMKMAEVIEGKTLTISGVKVQFPLPTPYKCQIALMSRVIEGCKKSQHCLLESPTGSGKTLALLCSSLAWQDWYHAEVKEQSVCNNVNTATGTGQKGISLSDLQSVSSVVENGTSSSPTYSSSCPQNDHKNVDFENDKCGASVKIRVPKIFYGTRTHRQISQVVKELKRTVYKNKKMVILSSREQSCIQKIEPDASEKNKTDLCRRLLDNEGCKYYTEDNKSHMSTFAAAEKLGLPRVWDIEDLNRVARCSESCAYYAARDLMNEAEIVFCPYNYLIDPNVREAMHLSLTDHVIILDEAHNIEDTCSDAGSIVIIDHELEDIIRECKSLKKHLEKYTMYGVIENFVSRILKCIRSVELLERDRLKTEFAKFNCEQLVKLFNNKEMNEDNREEFKEEIKKALADSNKIKEEKPKADKSAQSKIMSLFMKRRLEKLLQFLEIIVSVECIDHYMVYIANDKQREQGYSIDSENYISIKSETKSVKVMKLLCLNPGLIFKQIAERARCIILTSGTLTPTDSFASELRTNFKYTRPGEHVIPRENVYVNCVSEGPKNVRLMANYKNVKTWSFQKALGWTLHDICVMVPHGVLCFFSSYHVMEQMVNNWKHQQIWKHISKVKRVFIEPKGQRELEHRMHEFRTEIRATASKPVNGITGCLFLGVMRGKLAEGEDFKDEEARCVVTVGLPFMAINMELDFKMAYNDAHRSEGLLQSDEWYKTQTYRALNQALGRCIRHMNDWGAILLIDERFSKPANRKKLPKWVTDVFSKSTSPNSWRAELQKFIKTHETIADN</sequence>
<name>A0AAJ7RZ50_9HYME</name>
<evidence type="ECO:0000259" key="12">
    <source>
        <dbReference type="PROSITE" id="PS51193"/>
    </source>
</evidence>
<dbReference type="PROSITE" id="PS00690">
    <property type="entry name" value="DEAH_ATP_HELICASE"/>
    <property type="match status" value="1"/>
</dbReference>
<dbReference type="GO" id="GO:0005634">
    <property type="term" value="C:nucleus"/>
    <property type="evidence" value="ECO:0007669"/>
    <property type="project" value="UniProtKB-SubCell"/>
</dbReference>
<reference evidence="14 15" key="1">
    <citation type="submission" date="2025-04" db="UniProtKB">
        <authorList>
            <consortium name="RefSeq"/>
        </authorList>
    </citation>
    <scope>IDENTIFICATION</scope>
    <source>
        <tissue evidence="14 15">Whole body</tissue>
    </source>
</reference>
<evidence type="ECO:0000256" key="6">
    <source>
        <dbReference type="ARBA" id="ARBA00022840"/>
    </source>
</evidence>
<evidence type="ECO:0000256" key="3">
    <source>
        <dbReference type="ARBA" id="ARBA00022741"/>
    </source>
</evidence>
<dbReference type="Gene3D" id="3.40.50.300">
    <property type="entry name" value="P-loop containing nucleotide triphosphate hydrolases"/>
    <property type="match status" value="3"/>
</dbReference>
<keyword evidence="8" id="KW-0411">Iron-sulfur</keyword>
<dbReference type="GO" id="GO:1990918">
    <property type="term" value="P:double-strand break repair involved in meiotic recombination"/>
    <property type="evidence" value="ECO:0007669"/>
    <property type="project" value="TreeGrafter"/>
</dbReference>
<dbReference type="Gene3D" id="1.10.275.40">
    <property type="match status" value="1"/>
</dbReference>
<dbReference type="CDD" id="cd17970">
    <property type="entry name" value="DEAHc_FancJ"/>
    <property type="match status" value="1"/>
</dbReference>
<protein>
    <submittedName>
        <fullName evidence="14 15">Fanconi anemia group J protein homolog isoform X1</fullName>
    </submittedName>
</protein>